<keyword evidence="4" id="KW-1185">Reference proteome</keyword>
<dbReference type="Pfam" id="PF13439">
    <property type="entry name" value="Glyco_transf_4"/>
    <property type="match status" value="1"/>
</dbReference>
<proteinExistence type="predicted"/>
<dbReference type="AlphaFoldDB" id="A0A8E6EVH9"/>
<evidence type="ECO:0000313" key="4">
    <source>
        <dbReference type="Proteomes" id="UP000676194"/>
    </source>
</evidence>
<dbReference type="EC" id="2.4.-.-" evidence="3"/>
<dbReference type="InterPro" id="IPR028098">
    <property type="entry name" value="Glyco_trans_4-like_N"/>
</dbReference>
<accession>A0A8E6EVH9</accession>
<name>A0A8E6EVH9_9BACT</name>
<dbReference type="KEGG" id="tsph:KIH39_20170"/>
<gene>
    <name evidence="3" type="ORF">KIH39_20170</name>
</gene>
<feature type="domain" description="Glycosyltransferase subfamily 4-like N-terminal" evidence="2">
    <location>
        <begin position="4"/>
        <end position="163"/>
    </location>
</feature>
<dbReference type="Pfam" id="PF00534">
    <property type="entry name" value="Glycos_transf_1"/>
    <property type="match status" value="1"/>
</dbReference>
<dbReference type="InterPro" id="IPR001296">
    <property type="entry name" value="Glyco_trans_1"/>
</dbReference>
<evidence type="ECO:0000313" key="3">
    <source>
        <dbReference type="EMBL" id="QVL34969.1"/>
    </source>
</evidence>
<protein>
    <submittedName>
        <fullName evidence="3">Glycosyltransferase</fullName>
        <ecNumber evidence="3">2.4.-.-</ecNumber>
    </submittedName>
</protein>
<dbReference type="PANTHER" id="PTHR12526">
    <property type="entry name" value="GLYCOSYLTRANSFERASE"/>
    <property type="match status" value="1"/>
</dbReference>
<keyword evidence="3" id="KW-0328">Glycosyltransferase</keyword>
<dbReference type="EMBL" id="CP074694">
    <property type="protein sequence ID" value="QVL34969.1"/>
    <property type="molecule type" value="Genomic_DNA"/>
</dbReference>
<evidence type="ECO:0000259" key="1">
    <source>
        <dbReference type="Pfam" id="PF00534"/>
    </source>
</evidence>
<sequence>MQVAGAEVLVAETIRRLKDQIEPTIFCLDGVGQIGERMIAEGIPLVNLGRKPGLDWKVAWRMAREIRKRKIRVVHAHQYSPFFYAALAKIPARFSFRLILTEHGRHYPDVVSWKRRWFNRLFLDRLANAVNACCEFSAYALMEKEGFRANRIEVIENGIDLTRYCEAADLDSLREKFGFSKTRKYIACVARFHPVKDHAMLIRAVARLTGTDSNIDLVLVGDGPLRPQLEAQVRDLKIEKRVKFLGIRNDVADILRAVDIFALTSVSEAASLTLLEAMACSRPVVVTDVGGNPEIVREGIDGFRVPRNDDAACAAAFLKIVQDPALAKRMGESGRKRVEEIYTLERTLQRYKKLYEQLA</sequence>
<reference evidence="3" key="1">
    <citation type="submission" date="2021-05" db="EMBL/GenBank/DDBJ databases">
        <title>Complete genome sequence of the cellulolytic planctomycete Telmatocola sphagniphila SP2T and characterization of the first cellulase from planctomycetes.</title>
        <authorList>
            <person name="Rakitin A.L."/>
            <person name="Beletsky A.V."/>
            <person name="Naumoff D.G."/>
            <person name="Kulichevskaya I.S."/>
            <person name="Mardanov A.V."/>
            <person name="Ravin N.V."/>
            <person name="Dedysh S.N."/>
        </authorList>
    </citation>
    <scope>NUCLEOTIDE SEQUENCE</scope>
    <source>
        <strain evidence="3">SP2T</strain>
    </source>
</reference>
<dbReference type="GO" id="GO:0016757">
    <property type="term" value="F:glycosyltransferase activity"/>
    <property type="evidence" value="ECO:0007669"/>
    <property type="project" value="UniProtKB-KW"/>
</dbReference>
<dbReference type="SUPFAM" id="SSF53756">
    <property type="entry name" value="UDP-Glycosyltransferase/glycogen phosphorylase"/>
    <property type="match status" value="1"/>
</dbReference>
<keyword evidence="3" id="KW-0808">Transferase</keyword>
<organism evidence="3 4">
    <name type="scientific">Telmatocola sphagniphila</name>
    <dbReference type="NCBI Taxonomy" id="1123043"/>
    <lineage>
        <taxon>Bacteria</taxon>
        <taxon>Pseudomonadati</taxon>
        <taxon>Planctomycetota</taxon>
        <taxon>Planctomycetia</taxon>
        <taxon>Gemmatales</taxon>
        <taxon>Gemmataceae</taxon>
    </lineage>
</organism>
<dbReference type="Gene3D" id="3.40.50.2000">
    <property type="entry name" value="Glycogen Phosphorylase B"/>
    <property type="match status" value="2"/>
</dbReference>
<dbReference type="Proteomes" id="UP000676194">
    <property type="component" value="Chromosome"/>
</dbReference>
<feature type="domain" description="Glycosyl transferase family 1" evidence="1">
    <location>
        <begin position="172"/>
        <end position="337"/>
    </location>
</feature>
<evidence type="ECO:0000259" key="2">
    <source>
        <dbReference type="Pfam" id="PF13439"/>
    </source>
</evidence>